<gene>
    <name evidence="4" type="ORF">JIN85_08505</name>
</gene>
<organism evidence="4 5">
    <name type="scientific">Luteolibacter pohnpeiensis</name>
    <dbReference type="NCBI Taxonomy" id="454153"/>
    <lineage>
        <taxon>Bacteria</taxon>
        <taxon>Pseudomonadati</taxon>
        <taxon>Verrucomicrobiota</taxon>
        <taxon>Verrucomicrobiia</taxon>
        <taxon>Verrucomicrobiales</taxon>
        <taxon>Verrucomicrobiaceae</taxon>
        <taxon>Luteolibacter</taxon>
    </lineage>
</organism>
<name>A0A934SBW4_9BACT</name>
<accession>A0A934SBW4</accession>
<evidence type="ECO:0000313" key="4">
    <source>
        <dbReference type="EMBL" id="MBK1882453.1"/>
    </source>
</evidence>
<dbReference type="InterPro" id="IPR013766">
    <property type="entry name" value="Thioredoxin_domain"/>
</dbReference>
<dbReference type="EMBL" id="JAENIJ010000010">
    <property type="protein sequence ID" value="MBK1882453.1"/>
    <property type="molecule type" value="Genomic_DNA"/>
</dbReference>
<dbReference type="PROSITE" id="PS51352">
    <property type="entry name" value="THIOREDOXIN_2"/>
    <property type="match status" value="1"/>
</dbReference>
<sequence length="311" mass="34585">MRSIVQIPALAVLLLGSVLPLSASDSWSSDFAASRQKAESEGKSMLLDFTGSDWCSWCHRLSNEVFDQAGFEEAISKNFVLVEVDFPQNKSILSQETIEQNNTLAKQFAIKGYPTILLCDAEGIPYGSTGYRAGGLEPYMEHLNLMVANKSKRDELLKEAKSKSGFEKADLMSRALDEMELSEELTTKFYGDLEKEILSLDTDRKTSLAKRVDTKAHLETFSDKVKKLVDEKKFDEVDSVSEEMMKDPLMTGDALQRVYMIHADAQIAAGNKEAGYATLEKAIAVDPKGQKAELLRKFIDVRRANDAKSSS</sequence>
<evidence type="ECO:0000256" key="2">
    <source>
        <dbReference type="SAM" id="SignalP"/>
    </source>
</evidence>
<feature type="domain" description="Thioredoxin" evidence="3">
    <location>
        <begin position="13"/>
        <end position="148"/>
    </location>
</feature>
<dbReference type="PANTHER" id="PTHR15337">
    <property type="entry name" value="ANTERIOR GRADIENT PROTEIN-RELATED"/>
    <property type="match status" value="1"/>
</dbReference>
<comment type="caution">
    <text evidence="4">The sequence shown here is derived from an EMBL/GenBank/DDBJ whole genome shotgun (WGS) entry which is preliminary data.</text>
</comment>
<dbReference type="InterPro" id="IPR012336">
    <property type="entry name" value="Thioredoxin-like_fold"/>
</dbReference>
<evidence type="ECO:0000256" key="1">
    <source>
        <dbReference type="ARBA" id="ARBA00022729"/>
    </source>
</evidence>
<feature type="signal peptide" evidence="2">
    <location>
        <begin position="1"/>
        <end position="23"/>
    </location>
</feature>
<reference evidence="4" key="1">
    <citation type="submission" date="2021-01" db="EMBL/GenBank/DDBJ databases">
        <title>Modified the classification status of verrucomicrobia.</title>
        <authorList>
            <person name="Feng X."/>
        </authorList>
    </citation>
    <scope>NUCLEOTIDE SEQUENCE</scope>
    <source>
        <strain evidence="4">KCTC 22041</strain>
    </source>
</reference>
<feature type="chain" id="PRO_5036721400" evidence="2">
    <location>
        <begin position="24"/>
        <end position="311"/>
    </location>
</feature>
<keyword evidence="1 2" id="KW-0732">Signal</keyword>
<proteinExistence type="predicted"/>
<dbReference type="Gene3D" id="3.40.30.10">
    <property type="entry name" value="Glutaredoxin"/>
    <property type="match status" value="1"/>
</dbReference>
<dbReference type="AlphaFoldDB" id="A0A934SBW4"/>
<keyword evidence="5" id="KW-1185">Reference proteome</keyword>
<dbReference type="InterPro" id="IPR051099">
    <property type="entry name" value="AGR/TXD"/>
</dbReference>
<evidence type="ECO:0000313" key="5">
    <source>
        <dbReference type="Proteomes" id="UP000603141"/>
    </source>
</evidence>
<dbReference type="Proteomes" id="UP000603141">
    <property type="component" value="Unassembled WGS sequence"/>
</dbReference>
<dbReference type="InterPro" id="IPR036249">
    <property type="entry name" value="Thioredoxin-like_sf"/>
</dbReference>
<evidence type="ECO:0000259" key="3">
    <source>
        <dbReference type="PROSITE" id="PS51352"/>
    </source>
</evidence>
<dbReference type="RefSeq" id="WP_200269608.1">
    <property type="nucleotide sequence ID" value="NZ_JAENIJ010000010.1"/>
</dbReference>
<protein>
    <submittedName>
        <fullName evidence="4">Thioredoxin family protein</fullName>
    </submittedName>
</protein>
<dbReference type="Pfam" id="PF13098">
    <property type="entry name" value="Thioredoxin_2"/>
    <property type="match status" value="1"/>
</dbReference>
<dbReference type="SUPFAM" id="SSF52833">
    <property type="entry name" value="Thioredoxin-like"/>
    <property type="match status" value="1"/>
</dbReference>
<dbReference type="PANTHER" id="PTHR15337:SF11">
    <property type="entry name" value="THIOREDOXIN DOMAIN-CONTAINING PROTEIN"/>
    <property type="match status" value="1"/>
</dbReference>